<feature type="non-terminal residue" evidence="1">
    <location>
        <position position="120"/>
    </location>
</feature>
<dbReference type="EMBL" id="CAJVQC010116518">
    <property type="protein sequence ID" value="CAG8837064.1"/>
    <property type="molecule type" value="Genomic_DNA"/>
</dbReference>
<gene>
    <name evidence="1" type="ORF">RPERSI_LOCUS30155</name>
</gene>
<organism evidence="1 2">
    <name type="scientific">Racocetra persica</name>
    <dbReference type="NCBI Taxonomy" id="160502"/>
    <lineage>
        <taxon>Eukaryota</taxon>
        <taxon>Fungi</taxon>
        <taxon>Fungi incertae sedis</taxon>
        <taxon>Mucoromycota</taxon>
        <taxon>Glomeromycotina</taxon>
        <taxon>Glomeromycetes</taxon>
        <taxon>Diversisporales</taxon>
        <taxon>Gigasporaceae</taxon>
        <taxon>Racocetra</taxon>
    </lineage>
</organism>
<comment type="caution">
    <text evidence="1">The sequence shown here is derived from an EMBL/GenBank/DDBJ whole genome shotgun (WGS) entry which is preliminary data.</text>
</comment>
<reference evidence="1" key="1">
    <citation type="submission" date="2021-06" db="EMBL/GenBank/DDBJ databases">
        <authorList>
            <person name="Kallberg Y."/>
            <person name="Tangrot J."/>
            <person name="Rosling A."/>
        </authorList>
    </citation>
    <scope>NUCLEOTIDE SEQUENCE</scope>
    <source>
        <strain evidence="1">MA461A</strain>
    </source>
</reference>
<dbReference type="Proteomes" id="UP000789920">
    <property type="component" value="Unassembled WGS sequence"/>
</dbReference>
<accession>A0ACA9SHL3</accession>
<feature type="non-terminal residue" evidence="1">
    <location>
        <position position="1"/>
    </location>
</feature>
<name>A0ACA9SHL3_9GLOM</name>
<sequence length="120" mass="14223">ITNTLHKYEINPECAPIIEINGFKMKDKAIYLNILENCPEHETKYSFERRSWHHYPPYEEFRSIFDVPDKLNDQNIIVKEKVIIKNQIDDEPIIFLSNAIILLNEDAKPGITYVRVYSKK</sequence>
<evidence type="ECO:0000313" key="2">
    <source>
        <dbReference type="Proteomes" id="UP000789920"/>
    </source>
</evidence>
<evidence type="ECO:0000313" key="1">
    <source>
        <dbReference type="EMBL" id="CAG8837064.1"/>
    </source>
</evidence>
<keyword evidence="2" id="KW-1185">Reference proteome</keyword>
<proteinExistence type="predicted"/>
<protein>
    <submittedName>
        <fullName evidence="1">19114_t:CDS:1</fullName>
    </submittedName>
</protein>